<evidence type="ECO:0000256" key="1">
    <source>
        <dbReference type="ARBA" id="ARBA00007924"/>
    </source>
</evidence>
<comment type="similarity">
    <text evidence="1">Belongs to the VapB family.</text>
</comment>
<dbReference type="InterPro" id="IPR037914">
    <property type="entry name" value="SpoVT-AbrB_sf"/>
</dbReference>
<dbReference type="PANTHER" id="PTHR37550">
    <property type="entry name" value="ANTITOXIN VAPB1"/>
    <property type="match status" value="1"/>
</dbReference>
<name>A0ABN0P0L0_TRELE</name>
<dbReference type="SUPFAM" id="SSF89447">
    <property type="entry name" value="AbrB/MazE/MraZ-like"/>
    <property type="match status" value="1"/>
</dbReference>
<comment type="caution">
    <text evidence="4">The sequence shown here is derived from an EMBL/GenBank/DDBJ whole genome shotgun (WGS) entry which is preliminary data.</text>
</comment>
<evidence type="ECO:0000313" key="5">
    <source>
        <dbReference type="Proteomes" id="UP000016649"/>
    </source>
</evidence>
<dbReference type="RefSeq" id="WP_021686422.1">
    <property type="nucleotide sequence ID" value="NZ_KI260556.1"/>
</dbReference>
<proteinExistence type="inferred from homology"/>
<sequence length="76" mass="8592">METAKLFRNGGSQAVRLPRAFCFEGNDVLIQKAGEAVVLFPKNKEWEIFLQGLYGFTDDFLAEGRIQDEPQERAAL</sequence>
<evidence type="ECO:0000256" key="2">
    <source>
        <dbReference type="PROSITE-ProRule" id="PRU01076"/>
    </source>
</evidence>
<reference evidence="4 5" key="1">
    <citation type="submission" date="2013-08" db="EMBL/GenBank/DDBJ databases">
        <authorList>
            <person name="Weinstock G."/>
            <person name="Sodergren E."/>
            <person name="Wylie T."/>
            <person name="Fulton L."/>
            <person name="Fulton R."/>
            <person name="Fronick C."/>
            <person name="O'Laughlin M."/>
            <person name="Godfrey J."/>
            <person name="Miner T."/>
            <person name="Herter B."/>
            <person name="Appelbaum E."/>
            <person name="Cordes M."/>
            <person name="Lek S."/>
            <person name="Wollam A."/>
            <person name="Pepin K.H."/>
            <person name="Palsikar V.B."/>
            <person name="Mitreva M."/>
            <person name="Wilson R.K."/>
        </authorList>
    </citation>
    <scope>NUCLEOTIDE SEQUENCE [LARGE SCALE GENOMIC DNA]</scope>
    <source>
        <strain evidence="4 5">ATCC 700332</strain>
    </source>
</reference>
<dbReference type="PROSITE" id="PS51740">
    <property type="entry name" value="SPOVT_ABRB"/>
    <property type="match status" value="1"/>
</dbReference>
<keyword evidence="5" id="KW-1185">Reference proteome</keyword>
<feature type="domain" description="SpoVT-AbrB" evidence="3">
    <location>
        <begin position="4"/>
        <end position="44"/>
    </location>
</feature>
<dbReference type="NCBIfam" id="NF040493">
    <property type="entry name" value="TA_anti_VapB"/>
    <property type="match status" value="1"/>
</dbReference>
<dbReference type="InterPro" id="IPR051734">
    <property type="entry name" value="VapB_TA_antitoxins"/>
</dbReference>
<dbReference type="InterPro" id="IPR047976">
    <property type="entry name" value="Anti_VapB2-like"/>
</dbReference>
<organism evidence="4 5">
    <name type="scientific">Treponema lecithinolyticum ATCC 700332</name>
    <dbReference type="NCBI Taxonomy" id="1321815"/>
    <lineage>
        <taxon>Bacteria</taxon>
        <taxon>Pseudomonadati</taxon>
        <taxon>Spirochaetota</taxon>
        <taxon>Spirochaetia</taxon>
        <taxon>Spirochaetales</taxon>
        <taxon>Treponemataceae</taxon>
        <taxon>Treponema</taxon>
    </lineage>
</organism>
<dbReference type="EMBL" id="AWVH01000012">
    <property type="protein sequence ID" value="ERJ93957.1"/>
    <property type="molecule type" value="Genomic_DNA"/>
</dbReference>
<dbReference type="Proteomes" id="UP000016649">
    <property type="component" value="Unassembled WGS sequence"/>
</dbReference>
<dbReference type="Gene3D" id="2.10.260.10">
    <property type="match status" value="1"/>
</dbReference>
<dbReference type="InterPro" id="IPR007159">
    <property type="entry name" value="SpoVT-AbrB_dom"/>
</dbReference>
<gene>
    <name evidence="4" type="ORF">HMPREF9193_00574</name>
</gene>
<dbReference type="PANTHER" id="PTHR37550:SF3">
    <property type="entry name" value="ANTITOXIN VAPB1"/>
    <property type="match status" value="1"/>
</dbReference>
<evidence type="ECO:0000313" key="4">
    <source>
        <dbReference type="EMBL" id="ERJ93957.1"/>
    </source>
</evidence>
<accession>A0ABN0P0L0</accession>
<evidence type="ECO:0000259" key="3">
    <source>
        <dbReference type="PROSITE" id="PS51740"/>
    </source>
</evidence>
<protein>
    <submittedName>
        <fullName evidence="4">Toxin-antitoxin system, antitoxin component, AbrB family</fullName>
    </submittedName>
</protein>
<keyword evidence="2" id="KW-0238">DNA-binding</keyword>